<feature type="domain" description="Formyl transferase N-terminal" evidence="6">
    <location>
        <begin position="7"/>
        <end position="180"/>
    </location>
</feature>
<dbReference type="PANTHER" id="PTHR11138:SF5">
    <property type="entry name" value="METHIONYL-TRNA FORMYLTRANSFERASE, MITOCHONDRIAL"/>
    <property type="match status" value="1"/>
</dbReference>
<dbReference type="HAMAP" id="MF_00182">
    <property type="entry name" value="Formyl_trans"/>
    <property type="match status" value="1"/>
</dbReference>
<dbReference type="OrthoDB" id="9802815at2"/>
<protein>
    <recommendedName>
        <fullName evidence="2 5">Methionyl-tRNA formyltransferase</fullName>
        <ecNumber evidence="2 5">2.1.2.9</ecNumber>
    </recommendedName>
</protein>
<keyword evidence="3 5" id="KW-0808">Transferase</keyword>
<evidence type="ECO:0000256" key="1">
    <source>
        <dbReference type="ARBA" id="ARBA00010699"/>
    </source>
</evidence>
<proteinExistence type="inferred from homology"/>
<dbReference type="RefSeq" id="WP_111446643.1">
    <property type="nucleotide sequence ID" value="NZ_QKZK01000029.1"/>
</dbReference>
<dbReference type="InterPro" id="IPR002376">
    <property type="entry name" value="Formyl_transf_N"/>
</dbReference>
<dbReference type="SUPFAM" id="SSF53328">
    <property type="entry name" value="Formyltransferase"/>
    <property type="match status" value="1"/>
</dbReference>
<dbReference type="CDD" id="cd08646">
    <property type="entry name" value="FMT_core_Met-tRNA-FMT_N"/>
    <property type="match status" value="1"/>
</dbReference>
<comment type="function">
    <text evidence="5">Attaches a formyl group to the free amino group of methionyl-tRNA(fMet). The formyl group appears to play a dual role in the initiator identity of N-formylmethionyl-tRNA by promoting its recognition by IF2 and preventing the misappropriation of this tRNA by the elongation apparatus.</text>
</comment>
<sequence length="320" mass="34954">MTQQRLRIVFMGTPEFAVESLKVLVENNYDIAGVITAPDKPAGRGQKLRQTPVKEYALSRGLTVLQPTNLKDPAFVEELRALGANLQVIVAFRMLPEVVWAMPQLGSFNLHASLLPQYRGAAPINWAVINGDAQTGATTFFLRHEIDTGNVILQEKIDILPSDNAGSVHDKLMVMGAQLVLNTVQAIEAGQVTTHPQEHLAQGEVLRPAPKIFKETCKIDWHQPAVAVHNLIRGLSPYPAAWCDWAMPDGTLTQAKIFESALVYGSPLMPGHVESDGKERLVVGCADGAIEIRSIQLAGKKQVTVQEFLRGHKIAPGTKI</sequence>
<feature type="binding site" evidence="5">
    <location>
        <begin position="113"/>
        <end position="116"/>
    </location>
    <ligand>
        <name>(6S)-5,6,7,8-tetrahydrofolate</name>
        <dbReference type="ChEBI" id="CHEBI:57453"/>
    </ligand>
</feature>
<keyword evidence="4 5" id="KW-0648">Protein biosynthesis</keyword>
<dbReference type="GO" id="GO:0004479">
    <property type="term" value="F:methionyl-tRNA formyltransferase activity"/>
    <property type="evidence" value="ECO:0007669"/>
    <property type="project" value="UniProtKB-UniRule"/>
</dbReference>
<dbReference type="InterPro" id="IPR041711">
    <property type="entry name" value="Met-tRNA-FMT_N"/>
</dbReference>
<dbReference type="EMBL" id="QKZK01000029">
    <property type="protein sequence ID" value="PZX12864.1"/>
    <property type="molecule type" value="Genomic_DNA"/>
</dbReference>
<dbReference type="InterPro" id="IPR044135">
    <property type="entry name" value="Met-tRNA-FMT_C"/>
</dbReference>
<dbReference type="EC" id="2.1.2.9" evidence="2 5"/>
<dbReference type="InterPro" id="IPR005794">
    <property type="entry name" value="Fmt"/>
</dbReference>
<evidence type="ECO:0000256" key="3">
    <source>
        <dbReference type="ARBA" id="ARBA00022679"/>
    </source>
</evidence>
<dbReference type="InterPro" id="IPR011034">
    <property type="entry name" value="Formyl_transferase-like_C_sf"/>
</dbReference>
<dbReference type="GO" id="GO:0005829">
    <property type="term" value="C:cytosol"/>
    <property type="evidence" value="ECO:0007669"/>
    <property type="project" value="TreeGrafter"/>
</dbReference>
<reference evidence="8 9" key="1">
    <citation type="submission" date="2018-06" db="EMBL/GenBank/DDBJ databases">
        <title>Genomic Encyclopedia of Archaeal and Bacterial Type Strains, Phase II (KMG-II): from individual species to whole genera.</title>
        <authorList>
            <person name="Goeker M."/>
        </authorList>
    </citation>
    <scope>NUCLEOTIDE SEQUENCE [LARGE SCALE GENOMIC DNA]</scope>
    <source>
        <strain evidence="8 9">DSM 6779</strain>
    </source>
</reference>
<dbReference type="SUPFAM" id="SSF50486">
    <property type="entry name" value="FMT C-terminal domain-like"/>
    <property type="match status" value="1"/>
</dbReference>
<accession>A0A2W7N7L5</accession>
<evidence type="ECO:0000256" key="2">
    <source>
        <dbReference type="ARBA" id="ARBA00012261"/>
    </source>
</evidence>
<comment type="caution">
    <text evidence="8">The sequence shown here is derived from an EMBL/GenBank/DDBJ whole genome shotgun (WGS) entry which is preliminary data.</text>
</comment>
<gene>
    <name evidence="5" type="primary">fmt</name>
    <name evidence="8" type="ORF">LX69_02819</name>
</gene>
<evidence type="ECO:0000256" key="5">
    <source>
        <dbReference type="HAMAP-Rule" id="MF_00182"/>
    </source>
</evidence>
<dbReference type="InterPro" id="IPR005793">
    <property type="entry name" value="Formyl_trans_C"/>
</dbReference>
<dbReference type="InterPro" id="IPR036477">
    <property type="entry name" value="Formyl_transf_N_sf"/>
</dbReference>
<evidence type="ECO:0000259" key="7">
    <source>
        <dbReference type="Pfam" id="PF02911"/>
    </source>
</evidence>
<dbReference type="Gene3D" id="3.40.50.12230">
    <property type="match status" value="1"/>
</dbReference>
<comment type="similarity">
    <text evidence="1 5">Belongs to the Fmt family.</text>
</comment>
<dbReference type="Pfam" id="PF00551">
    <property type="entry name" value="Formyl_trans_N"/>
    <property type="match status" value="1"/>
</dbReference>
<keyword evidence="9" id="KW-1185">Reference proteome</keyword>
<dbReference type="NCBIfam" id="TIGR00460">
    <property type="entry name" value="fmt"/>
    <property type="match status" value="1"/>
</dbReference>
<evidence type="ECO:0000259" key="6">
    <source>
        <dbReference type="Pfam" id="PF00551"/>
    </source>
</evidence>
<dbReference type="CDD" id="cd08704">
    <property type="entry name" value="Met_tRNA_FMT_C"/>
    <property type="match status" value="1"/>
</dbReference>
<dbReference type="PANTHER" id="PTHR11138">
    <property type="entry name" value="METHIONYL-TRNA FORMYLTRANSFERASE"/>
    <property type="match status" value="1"/>
</dbReference>
<evidence type="ECO:0000313" key="8">
    <source>
        <dbReference type="EMBL" id="PZX12864.1"/>
    </source>
</evidence>
<name>A0A2W7N7L5_9BACT</name>
<evidence type="ECO:0000256" key="4">
    <source>
        <dbReference type="ARBA" id="ARBA00022917"/>
    </source>
</evidence>
<organism evidence="8 9">
    <name type="scientific">Breznakibacter xylanolyticus</name>
    <dbReference type="NCBI Taxonomy" id="990"/>
    <lineage>
        <taxon>Bacteria</taxon>
        <taxon>Pseudomonadati</taxon>
        <taxon>Bacteroidota</taxon>
        <taxon>Bacteroidia</taxon>
        <taxon>Marinilabiliales</taxon>
        <taxon>Marinilabiliaceae</taxon>
        <taxon>Breznakibacter</taxon>
    </lineage>
</organism>
<dbReference type="AlphaFoldDB" id="A0A2W7N7L5"/>
<dbReference type="Proteomes" id="UP000249239">
    <property type="component" value="Unassembled WGS sequence"/>
</dbReference>
<dbReference type="Pfam" id="PF02911">
    <property type="entry name" value="Formyl_trans_C"/>
    <property type="match status" value="1"/>
</dbReference>
<comment type="catalytic activity">
    <reaction evidence="5">
        <text>L-methionyl-tRNA(fMet) + (6R)-10-formyltetrahydrofolate = N-formyl-L-methionyl-tRNA(fMet) + (6S)-5,6,7,8-tetrahydrofolate + H(+)</text>
        <dbReference type="Rhea" id="RHEA:24380"/>
        <dbReference type="Rhea" id="RHEA-COMP:9952"/>
        <dbReference type="Rhea" id="RHEA-COMP:9953"/>
        <dbReference type="ChEBI" id="CHEBI:15378"/>
        <dbReference type="ChEBI" id="CHEBI:57453"/>
        <dbReference type="ChEBI" id="CHEBI:78530"/>
        <dbReference type="ChEBI" id="CHEBI:78844"/>
        <dbReference type="ChEBI" id="CHEBI:195366"/>
        <dbReference type="EC" id="2.1.2.9"/>
    </reaction>
</comment>
<evidence type="ECO:0000313" key="9">
    <source>
        <dbReference type="Proteomes" id="UP000249239"/>
    </source>
</evidence>
<feature type="domain" description="Formyl transferase C-terminal" evidence="7">
    <location>
        <begin position="211"/>
        <end position="312"/>
    </location>
</feature>